<dbReference type="Pfam" id="PF02949">
    <property type="entry name" value="7tm_6"/>
    <property type="match status" value="1"/>
</dbReference>
<feature type="transmembrane region" description="Helical" evidence="10">
    <location>
        <begin position="46"/>
        <end position="67"/>
    </location>
</feature>
<evidence type="ECO:0000256" key="1">
    <source>
        <dbReference type="ARBA" id="ARBA00004651"/>
    </source>
</evidence>
<keyword evidence="7 10" id="KW-0472">Membrane</keyword>
<evidence type="ECO:0000256" key="5">
    <source>
        <dbReference type="ARBA" id="ARBA00022725"/>
    </source>
</evidence>
<organism evidence="11">
    <name type="scientific">Musca domestica</name>
    <name type="common">House fly</name>
    <dbReference type="NCBI Taxonomy" id="7370"/>
    <lineage>
        <taxon>Eukaryota</taxon>
        <taxon>Metazoa</taxon>
        <taxon>Ecdysozoa</taxon>
        <taxon>Arthropoda</taxon>
        <taxon>Hexapoda</taxon>
        <taxon>Insecta</taxon>
        <taxon>Pterygota</taxon>
        <taxon>Neoptera</taxon>
        <taxon>Endopterygota</taxon>
        <taxon>Diptera</taxon>
        <taxon>Brachycera</taxon>
        <taxon>Muscomorpha</taxon>
        <taxon>Muscoidea</taxon>
        <taxon>Muscidae</taxon>
        <taxon>Musca</taxon>
    </lineage>
</organism>
<dbReference type="GO" id="GO:0005886">
    <property type="term" value="C:plasma membrane"/>
    <property type="evidence" value="ECO:0007669"/>
    <property type="project" value="UniProtKB-SubCell"/>
</dbReference>
<dbReference type="PANTHER" id="PTHR21137">
    <property type="entry name" value="ODORANT RECEPTOR"/>
    <property type="match status" value="1"/>
</dbReference>
<dbReference type="eggNOG" id="ENOG502SSPN">
    <property type="taxonomic scope" value="Eukaryota"/>
</dbReference>
<dbReference type="InterPro" id="IPR004117">
    <property type="entry name" value="7tm6_olfct_rcpt"/>
</dbReference>
<keyword evidence="4 10" id="KW-0812">Transmembrane</keyword>
<evidence type="ECO:0000256" key="10">
    <source>
        <dbReference type="RuleBase" id="RU351113"/>
    </source>
</evidence>
<feature type="transmembrane region" description="Helical" evidence="10">
    <location>
        <begin position="423"/>
        <end position="441"/>
    </location>
</feature>
<keyword evidence="8 10" id="KW-0675">Receptor</keyword>
<dbReference type="EnsemblMetazoa" id="MDOA005976-RA">
    <property type="protein sequence ID" value="MDOA005976-PA"/>
    <property type="gene ID" value="MDOA005976"/>
</dbReference>
<evidence type="ECO:0000313" key="11">
    <source>
        <dbReference type="EnsemblMetazoa" id="MDOA005976-PA"/>
    </source>
</evidence>
<reference evidence="11" key="1">
    <citation type="submission" date="2020-05" db="UniProtKB">
        <authorList>
            <consortium name="EnsemblMetazoa"/>
        </authorList>
    </citation>
    <scope>IDENTIFICATION</scope>
    <source>
        <strain evidence="11">Aabys</strain>
    </source>
</reference>
<dbReference type="PANTHER" id="PTHR21137:SF43">
    <property type="entry name" value="ODORANT RECEPTOR 47A-RELATED"/>
    <property type="match status" value="1"/>
</dbReference>
<keyword evidence="9 10" id="KW-0807">Transducer</keyword>
<sequence length="458" mass="52738">MFKIPRAPDALPRQPSLRKFLYIQKICFAGIGFDPTSVKRTIFSPWLTFIPLFSILGLLAPMGVYAFKYIKIDLAKTTAALSPFWQSLLSSVKFFVFMLNRKKIVESVRKVWLWTLEANEEEVEIIAEENRYDARISKFYFASVYVTGVLAVLAPLAIASVYAWQANEEEVEIIAEENKYDARISKFYFASVYVTGVLAVLAPLAIASVYAWQGYGFLESLDAPLKAEYFFNIRGSYQAYIFCYVWNCIGIYYVLHGALSIDTLYSWFVHNISAQFRILNLRYRQLSERTMMLRAIGEHNEEKFITAIIECVKYHRRIIQMAERFNDVYKGLVFIKFLISCLQLACLSFQIPSGGEIADLLFSLSFLISVTTQLMLYCHGGQKIQDMSTSVSLAIYEHFQWHDLSVKSKKLLLLTMLRAQKPCYVRGIFFTTDLSLFVWVYRTAGSFMTMLITMDGKK</sequence>
<feature type="transmembrane region" description="Helical" evidence="10">
    <location>
        <begin position="239"/>
        <end position="258"/>
    </location>
</feature>
<keyword evidence="6 10" id="KW-1133">Transmembrane helix</keyword>
<evidence type="ECO:0000256" key="9">
    <source>
        <dbReference type="ARBA" id="ARBA00023224"/>
    </source>
</evidence>
<accession>A0A1I8MKS5</accession>
<proteinExistence type="inferred from homology"/>
<dbReference type="GO" id="GO:0004984">
    <property type="term" value="F:olfactory receptor activity"/>
    <property type="evidence" value="ECO:0007669"/>
    <property type="project" value="InterPro"/>
</dbReference>
<evidence type="ECO:0000256" key="6">
    <source>
        <dbReference type="ARBA" id="ARBA00022989"/>
    </source>
</evidence>
<dbReference type="VEuPathDB" id="VectorBase:MDOA005976"/>
<feature type="transmembrane region" description="Helical" evidence="10">
    <location>
        <begin position="139"/>
        <end position="164"/>
    </location>
</feature>
<dbReference type="GO" id="GO:0005549">
    <property type="term" value="F:odorant binding"/>
    <property type="evidence" value="ECO:0007669"/>
    <property type="project" value="InterPro"/>
</dbReference>
<keyword evidence="5 10" id="KW-0552">Olfaction</keyword>
<keyword evidence="3 10" id="KW-0716">Sensory transduction</keyword>
<dbReference type="VEuPathDB" id="VectorBase:MDOMA2_003774"/>
<feature type="transmembrane region" description="Helical" evidence="10">
    <location>
        <begin position="331"/>
        <end position="351"/>
    </location>
</feature>
<evidence type="ECO:0000256" key="2">
    <source>
        <dbReference type="ARBA" id="ARBA00022475"/>
    </source>
</evidence>
<comment type="subcellular location">
    <subcellularLocation>
        <location evidence="1 10">Cell membrane</location>
        <topology evidence="1 10">Multi-pass membrane protein</topology>
    </subcellularLocation>
</comment>
<dbReference type="AlphaFoldDB" id="A0A1I8MKS5"/>
<comment type="similarity">
    <text evidence="10">Belongs to the insect chemoreceptor superfamily. Heteromeric odorant receptor channel (TC 1.A.69) family.</text>
</comment>
<evidence type="ECO:0000256" key="8">
    <source>
        <dbReference type="ARBA" id="ARBA00023170"/>
    </source>
</evidence>
<dbReference type="GO" id="GO:0007165">
    <property type="term" value="P:signal transduction"/>
    <property type="evidence" value="ECO:0007669"/>
    <property type="project" value="UniProtKB-KW"/>
</dbReference>
<evidence type="ECO:0000256" key="4">
    <source>
        <dbReference type="ARBA" id="ARBA00022692"/>
    </source>
</evidence>
<name>A0A1I8MKS5_MUSDO</name>
<keyword evidence="2" id="KW-1003">Cell membrane</keyword>
<evidence type="ECO:0000256" key="7">
    <source>
        <dbReference type="ARBA" id="ARBA00023136"/>
    </source>
</evidence>
<protein>
    <recommendedName>
        <fullName evidence="10">Odorant receptor</fullName>
    </recommendedName>
</protein>
<feature type="transmembrane region" description="Helical" evidence="10">
    <location>
        <begin position="357"/>
        <end position="378"/>
    </location>
</feature>
<evidence type="ECO:0000256" key="3">
    <source>
        <dbReference type="ARBA" id="ARBA00022606"/>
    </source>
</evidence>
<feature type="transmembrane region" description="Helical" evidence="10">
    <location>
        <begin position="187"/>
        <end position="212"/>
    </location>
</feature>